<accession>A0A318TA02</accession>
<feature type="transmembrane region" description="Helical" evidence="1">
    <location>
        <begin position="48"/>
        <end position="70"/>
    </location>
</feature>
<proteinExistence type="predicted"/>
<organism evidence="2 3">
    <name type="scientific">Phyllobacterium leguminum</name>
    <dbReference type="NCBI Taxonomy" id="314237"/>
    <lineage>
        <taxon>Bacteria</taxon>
        <taxon>Pseudomonadati</taxon>
        <taxon>Pseudomonadota</taxon>
        <taxon>Alphaproteobacteria</taxon>
        <taxon>Hyphomicrobiales</taxon>
        <taxon>Phyllobacteriaceae</taxon>
        <taxon>Phyllobacterium</taxon>
    </lineage>
</organism>
<keyword evidence="3" id="KW-1185">Reference proteome</keyword>
<name>A0A318TA02_9HYPH</name>
<reference evidence="2 3" key="1">
    <citation type="submission" date="2018-06" db="EMBL/GenBank/DDBJ databases">
        <title>Genomic Encyclopedia of Type Strains, Phase III (KMG-III): the genomes of soil and plant-associated and newly described type strains.</title>
        <authorList>
            <person name="Whitman W."/>
        </authorList>
    </citation>
    <scope>NUCLEOTIDE SEQUENCE [LARGE SCALE GENOMIC DNA]</scope>
    <source>
        <strain evidence="2 3">ORS 1419</strain>
    </source>
</reference>
<dbReference type="EMBL" id="QJTF01000040">
    <property type="protein sequence ID" value="PYE85148.1"/>
    <property type="molecule type" value="Genomic_DNA"/>
</dbReference>
<feature type="transmembrane region" description="Helical" evidence="1">
    <location>
        <begin position="6"/>
        <end position="27"/>
    </location>
</feature>
<evidence type="ECO:0000313" key="2">
    <source>
        <dbReference type="EMBL" id="PYE85148.1"/>
    </source>
</evidence>
<protein>
    <submittedName>
        <fullName evidence="2">Uncharacterized protein</fullName>
    </submittedName>
</protein>
<comment type="caution">
    <text evidence="2">The sequence shown here is derived from an EMBL/GenBank/DDBJ whole genome shotgun (WGS) entry which is preliminary data.</text>
</comment>
<sequence>MSARIFMAWLLQIAISMLIVMAIRWHIIFVFDVTKKERGIDYIISNNILAYVYMYSINMVIIVSISWLFRFAIKDMLGGAKFYLADTLTFIAGLAAVVVICLARNLPFD</sequence>
<evidence type="ECO:0000313" key="3">
    <source>
        <dbReference type="Proteomes" id="UP000247454"/>
    </source>
</evidence>
<keyword evidence="1" id="KW-0812">Transmembrane</keyword>
<keyword evidence="1" id="KW-1133">Transmembrane helix</keyword>
<dbReference type="Proteomes" id="UP000247454">
    <property type="component" value="Unassembled WGS sequence"/>
</dbReference>
<dbReference type="AlphaFoldDB" id="A0A318TA02"/>
<evidence type="ECO:0000256" key="1">
    <source>
        <dbReference type="SAM" id="Phobius"/>
    </source>
</evidence>
<keyword evidence="1" id="KW-0472">Membrane</keyword>
<gene>
    <name evidence="2" type="ORF">C7477_1406</name>
</gene>
<feature type="transmembrane region" description="Helical" evidence="1">
    <location>
        <begin position="82"/>
        <end position="103"/>
    </location>
</feature>